<keyword evidence="1 4" id="KW-0812">Transmembrane</keyword>
<dbReference type="InterPro" id="IPR025746">
    <property type="entry name" value="PilX_N_dom"/>
</dbReference>
<accession>E6PLK6</accession>
<name>E6PLK6_9ZZZZ</name>
<evidence type="ECO:0000313" key="4">
    <source>
        <dbReference type="EMBL" id="CBH95807.1"/>
    </source>
</evidence>
<evidence type="ECO:0000256" key="1">
    <source>
        <dbReference type="SAM" id="Phobius"/>
    </source>
</evidence>
<protein>
    <submittedName>
        <fullName evidence="4">Putative type-4 fimbrial biogenesis transmembrane protein</fullName>
    </submittedName>
</protein>
<comment type="caution">
    <text evidence="4">The sequence shown here is derived from an EMBL/GenBank/DDBJ whole genome shotgun (WGS) entry which is preliminary data.</text>
</comment>
<feature type="transmembrane region" description="Helical" evidence="1">
    <location>
        <begin position="24"/>
        <end position="44"/>
    </location>
</feature>
<dbReference type="Pfam" id="PF13681">
    <property type="entry name" value="PilX"/>
    <property type="match status" value="1"/>
</dbReference>
<keyword evidence="1" id="KW-1133">Transmembrane helix</keyword>
<organism evidence="4">
    <name type="scientific">mine drainage metagenome</name>
    <dbReference type="NCBI Taxonomy" id="410659"/>
    <lineage>
        <taxon>unclassified sequences</taxon>
        <taxon>metagenomes</taxon>
        <taxon>ecological metagenomes</taxon>
    </lineage>
</organism>
<evidence type="ECO:0000259" key="2">
    <source>
        <dbReference type="Pfam" id="PF13681"/>
    </source>
</evidence>
<evidence type="ECO:0000259" key="3">
    <source>
        <dbReference type="Pfam" id="PF14341"/>
    </source>
</evidence>
<feature type="domain" description="Type 4 fimbrial biogenesis protein PilX N-terminal" evidence="3">
    <location>
        <begin position="22"/>
        <end position="71"/>
    </location>
</feature>
<dbReference type="AlphaFoldDB" id="E6PLK6"/>
<dbReference type="Pfam" id="PF14341">
    <property type="entry name" value="PilX_N"/>
    <property type="match status" value="1"/>
</dbReference>
<keyword evidence="1" id="KW-0472">Membrane</keyword>
<sequence>MTRPSPIAMQALACESHRPQHSGFVLIASLLILVVLTVIAVAMFRSFGMQERMAGNLREKTRALEAANSALSYAEWWLNQNNAGTGAACSGAPSPVDTARVCTNQLSSPAVLSNWTKATTYALPSATVSTSGGAGTYYASPKFHIQYLGPDATKNATVYLITALGYGGNANAVAVVQSTYAFTSIKDLTGP</sequence>
<feature type="domain" description="PilX/PilW C-terminal" evidence="2">
    <location>
        <begin position="100"/>
        <end position="181"/>
    </location>
</feature>
<reference evidence="4" key="1">
    <citation type="submission" date="2009-10" db="EMBL/GenBank/DDBJ databases">
        <title>Diversity of trophic interactions inside an arsenic-rich microbial ecosystem.</title>
        <authorList>
            <person name="Bertin P.N."/>
            <person name="Heinrich-Salmeron A."/>
            <person name="Pelletier E."/>
            <person name="Goulhen-Chollet F."/>
            <person name="Arsene-Ploetze F."/>
            <person name="Gallien S."/>
            <person name="Calteau A."/>
            <person name="Vallenet D."/>
            <person name="Casiot C."/>
            <person name="Chane-Woon-Ming B."/>
            <person name="Giloteaux L."/>
            <person name="Barakat M."/>
            <person name="Bonnefoy V."/>
            <person name="Bruneel O."/>
            <person name="Chandler M."/>
            <person name="Cleiss J."/>
            <person name="Duran R."/>
            <person name="Elbaz-Poulichet F."/>
            <person name="Fonknechten N."/>
            <person name="Lauga B."/>
            <person name="Mornico D."/>
            <person name="Ortet P."/>
            <person name="Schaeffer C."/>
            <person name="Siguier P."/>
            <person name="Alexander Thil Smith A."/>
            <person name="Van Dorsselaer A."/>
            <person name="Weissenbach J."/>
            <person name="Medigue C."/>
            <person name="Le Paslier D."/>
        </authorList>
    </citation>
    <scope>NUCLEOTIDE SEQUENCE</scope>
</reference>
<proteinExistence type="predicted"/>
<dbReference type="EMBL" id="CABM01000012">
    <property type="protein sequence ID" value="CBH95807.1"/>
    <property type="molecule type" value="Genomic_DNA"/>
</dbReference>
<dbReference type="InterPro" id="IPR025205">
    <property type="entry name" value="PilX/PilW_C"/>
</dbReference>
<gene>
    <name evidence="4" type="ORF">CARN2_2075</name>
</gene>